<dbReference type="EMBL" id="QGMZ01000015">
    <property type="protein sequence ID" value="PWR74850.1"/>
    <property type="molecule type" value="Genomic_DNA"/>
</dbReference>
<evidence type="ECO:0000313" key="1">
    <source>
        <dbReference type="EMBL" id="PWR74850.1"/>
    </source>
</evidence>
<dbReference type="GeneID" id="97610537"/>
<dbReference type="RefSeq" id="WP_109940613.1">
    <property type="nucleotide sequence ID" value="NZ_CP176366.1"/>
</dbReference>
<keyword evidence="2" id="KW-1185">Reference proteome</keyword>
<sequence>MKSLVVCLDMGTFDIPMFESTFDIASRQYYKKLRKLTSRAKIKEKRKVRELRANFKTEDFLLDLRVKKV</sequence>
<name>A0A2V2N855_9EURY</name>
<reference evidence="1 2" key="1">
    <citation type="submission" date="2018-05" db="EMBL/GenBank/DDBJ databases">
        <title>Draft genome of Methanospirillum stamsii Pt1.</title>
        <authorList>
            <person name="Dueholm M.S."/>
            <person name="Nielsen P.H."/>
            <person name="Bakmann L.F."/>
            <person name="Otzen D.E."/>
        </authorList>
    </citation>
    <scope>NUCLEOTIDE SEQUENCE [LARGE SCALE GENOMIC DNA]</scope>
    <source>
        <strain evidence="1 2">Pt1</strain>
    </source>
</reference>
<evidence type="ECO:0000313" key="2">
    <source>
        <dbReference type="Proteomes" id="UP000245934"/>
    </source>
</evidence>
<dbReference type="Proteomes" id="UP000245934">
    <property type="component" value="Unassembled WGS sequence"/>
</dbReference>
<proteinExistence type="predicted"/>
<organism evidence="1 2">
    <name type="scientific">Methanospirillum stamsii</name>
    <dbReference type="NCBI Taxonomy" id="1277351"/>
    <lineage>
        <taxon>Archaea</taxon>
        <taxon>Methanobacteriati</taxon>
        <taxon>Methanobacteriota</taxon>
        <taxon>Stenosarchaea group</taxon>
        <taxon>Methanomicrobia</taxon>
        <taxon>Methanomicrobiales</taxon>
        <taxon>Methanospirillaceae</taxon>
        <taxon>Methanospirillum</taxon>
    </lineage>
</organism>
<accession>A0A2V2N855</accession>
<gene>
    <name evidence="1" type="ORF">DLD82_08100</name>
</gene>
<dbReference type="AlphaFoldDB" id="A0A2V2N855"/>
<comment type="caution">
    <text evidence="1">The sequence shown here is derived from an EMBL/GenBank/DDBJ whole genome shotgun (WGS) entry which is preliminary data.</text>
</comment>
<protein>
    <submittedName>
        <fullName evidence="1">Uncharacterized protein</fullName>
    </submittedName>
</protein>